<feature type="region of interest" description="Disordered" evidence="1">
    <location>
        <begin position="46"/>
        <end position="75"/>
    </location>
</feature>
<gene>
    <name evidence="2" type="ORF">PVAP13_6KG300706</name>
</gene>
<keyword evidence="3" id="KW-1185">Reference proteome</keyword>
<dbReference type="EMBL" id="CM029047">
    <property type="protein sequence ID" value="KAG2584357.1"/>
    <property type="molecule type" value="Genomic_DNA"/>
</dbReference>
<accession>A0A8T0REK7</accession>
<feature type="compositionally biased region" description="Low complexity" evidence="1">
    <location>
        <begin position="94"/>
        <end position="114"/>
    </location>
</feature>
<name>A0A8T0REK7_PANVG</name>
<reference evidence="2" key="1">
    <citation type="submission" date="2020-05" db="EMBL/GenBank/DDBJ databases">
        <title>WGS assembly of Panicum virgatum.</title>
        <authorList>
            <person name="Lovell J.T."/>
            <person name="Jenkins J."/>
            <person name="Shu S."/>
            <person name="Juenger T.E."/>
            <person name="Schmutz J."/>
        </authorList>
    </citation>
    <scope>NUCLEOTIDE SEQUENCE</scope>
    <source>
        <strain evidence="2">AP13</strain>
    </source>
</reference>
<feature type="region of interest" description="Disordered" evidence="1">
    <location>
        <begin position="92"/>
        <end position="114"/>
    </location>
</feature>
<organism evidence="2 3">
    <name type="scientific">Panicum virgatum</name>
    <name type="common">Blackwell switchgrass</name>
    <dbReference type="NCBI Taxonomy" id="38727"/>
    <lineage>
        <taxon>Eukaryota</taxon>
        <taxon>Viridiplantae</taxon>
        <taxon>Streptophyta</taxon>
        <taxon>Embryophyta</taxon>
        <taxon>Tracheophyta</taxon>
        <taxon>Spermatophyta</taxon>
        <taxon>Magnoliopsida</taxon>
        <taxon>Liliopsida</taxon>
        <taxon>Poales</taxon>
        <taxon>Poaceae</taxon>
        <taxon>PACMAD clade</taxon>
        <taxon>Panicoideae</taxon>
        <taxon>Panicodae</taxon>
        <taxon>Paniceae</taxon>
        <taxon>Panicinae</taxon>
        <taxon>Panicum</taxon>
        <taxon>Panicum sect. Hiantes</taxon>
    </lineage>
</organism>
<evidence type="ECO:0000256" key="1">
    <source>
        <dbReference type="SAM" id="MobiDB-lite"/>
    </source>
</evidence>
<sequence length="114" mass="12535">MGFRMQKSIAINAAIPEFPRRSWGCTAAALNSIQHSTVSASTYTRRGVLSHGESPGTVWGPPRLQHHPRRPSSLTRRVLPPSWRRRPTRCVVLPRRGSPGAARRPSPASAASTY</sequence>
<proteinExistence type="predicted"/>
<protein>
    <submittedName>
        <fullName evidence="2">Uncharacterized protein</fullName>
    </submittedName>
</protein>
<evidence type="ECO:0000313" key="2">
    <source>
        <dbReference type="EMBL" id="KAG2584357.1"/>
    </source>
</evidence>
<dbReference type="AlphaFoldDB" id="A0A8T0REK7"/>
<dbReference type="Proteomes" id="UP000823388">
    <property type="component" value="Chromosome 6K"/>
</dbReference>
<comment type="caution">
    <text evidence="2">The sequence shown here is derived from an EMBL/GenBank/DDBJ whole genome shotgun (WGS) entry which is preliminary data.</text>
</comment>
<evidence type="ECO:0000313" key="3">
    <source>
        <dbReference type="Proteomes" id="UP000823388"/>
    </source>
</evidence>